<accession>U2NQ19</accession>
<sequence>MDIAELFHDDFQEKEIIPWKTNGAYKIWFNILRFFRNPYPKEKKELDLLDVVDLLISTADPKNVTESCKQYVDLHRIIENTRARRRLERWVTRLISSYLFAVFAFIVASYMLGWKISGGIIITLLSTTTINIVALGLILVRGLFHQRDDKDLENEHLKK</sequence>
<comment type="caution">
    <text evidence="2">The sequence shown here is derived from an EMBL/GenBank/DDBJ whole genome shotgun (WGS) entry which is preliminary data.</text>
</comment>
<keyword evidence="3" id="KW-1185">Reference proteome</keyword>
<keyword evidence="1" id="KW-0812">Transmembrane</keyword>
<dbReference type="PATRIC" id="fig|1115809.3.peg.259"/>
<name>U2NQ19_9BACT</name>
<gene>
    <name evidence="2" type="ORF">HMPREF9135_0439</name>
</gene>
<dbReference type="Proteomes" id="UP000016648">
    <property type="component" value="Unassembled WGS sequence"/>
</dbReference>
<dbReference type="AlphaFoldDB" id="U2NQ19"/>
<feature type="transmembrane region" description="Helical" evidence="1">
    <location>
        <begin position="90"/>
        <end position="112"/>
    </location>
</feature>
<feature type="transmembrane region" description="Helical" evidence="1">
    <location>
        <begin position="118"/>
        <end position="140"/>
    </location>
</feature>
<proteinExistence type="predicted"/>
<keyword evidence="1" id="KW-1133">Transmembrane helix</keyword>
<dbReference type="EMBL" id="AWEY01000007">
    <property type="protein sequence ID" value="ERK40145.1"/>
    <property type="molecule type" value="Genomic_DNA"/>
</dbReference>
<evidence type="ECO:0000313" key="2">
    <source>
        <dbReference type="EMBL" id="ERK40145.1"/>
    </source>
</evidence>
<keyword evidence="1" id="KW-0472">Membrane</keyword>
<evidence type="ECO:0000313" key="3">
    <source>
        <dbReference type="Proteomes" id="UP000016648"/>
    </source>
</evidence>
<evidence type="ECO:0000256" key="1">
    <source>
        <dbReference type="SAM" id="Phobius"/>
    </source>
</evidence>
<organism evidence="2 3">
    <name type="scientific">Segatella baroniae F0067</name>
    <dbReference type="NCBI Taxonomy" id="1115809"/>
    <lineage>
        <taxon>Bacteria</taxon>
        <taxon>Pseudomonadati</taxon>
        <taxon>Bacteroidota</taxon>
        <taxon>Bacteroidia</taxon>
        <taxon>Bacteroidales</taxon>
        <taxon>Prevotellaceae</taxon>
        <taxon>Segatella</taxon>
    </lineage>
</organism>
<protein>
    <submittedName>
        <fullName evidence="2">Uncharacterized protein</fullName>
    </submittedName>
</protein>
<reference evidence="2 3" key="1">
    <citation type="submission" date="2013-08" db="EMBL/GenBank/DDBJ databases">
        <authorList>
            <person name="Durkin A.S."/>
            <person name="Haft D.R."/>
            <person name="McCorrison J."/>
            <person name="Torralba M."/>
            <person name="Gillis M."/>
            <person name="Haft D.H."/>
            <person name="Methe B."/>
            <person name="Sutton G."/>
            <person name="Nelson K.E."/>
        </authorList>
    </citation>
    <scope>NUCLEOTIDE SEQUENCE [LARGE SCALE GENOMIC DNA]</scope>
    <source>
        <strain evidence="2 3">F0067</strain>
    </source>
</reference>